<feature type="transmembrane region" description="Helical" evidence="7">
    <location>
        <begin position="21"/>
        <end position="43"/>
    </location>
</feature>
<sequence length="464" mass="49805">MRRKSRGGDAQTLDRDERRATASLAAIFALRMLGLFMILPVFSLHAESLEGVTPMLIGVAIGAYGLTQAVLQIPFGMLSDRFGRKPVITLGLLLFVIGSAVAASSESIHGIILGRALQGSGAIAAAVMALIADLTREERRTQAMATIGMSIGISFAVSLVLGPMLANWIGLSGIFWMTALLASIGIAVLHLLVPTPKTSKFHRESEAVPAQLGAALRNPELLRLDFGIMILHMILTALFVVMPLALRDRAGLASDYHWMLYLGVMLLAFVAMVPFIIIAERKRRMKGIFLGAIAAISVSQFALSWLTSELVAVALLLFLFFTAFNLLEASLPSLVSKISPAASRGSSMGIYSTSQFLGAFLGGVVGGWSYGSYGVETTLMMGGVMALLWLLLASGMEQPRYLSSYLLRVEQLEADQAALLGDRLREVRGVAEASVDGEEGVAYLKVDSVEFDEAELREFSLAEA</sequence>
<feature type="transmembrane region" description="Helical" evidence="7">
    <location>
        <begin position="287"/>
        <end position="304"/>
    </location>
</feature>
<dbReference type="GO" id="GO:0005886">
    <property type="term" value="C:plasma membrane"/>
    <property type="evidence" value="ECO:0007669"/>
    <property type="project" value="UniProtKB-SubCell"/>
</dbReference>
<evidence type="ECO:0000256" key="7">
    <source>
        <dbReference type="SAM" id="Phobius"/>
    </source>
</evidence>
<comment type="caution">
    <text evidence="9">The sequence shown here is derived from an EMBL/GenBank/DDBJ whole genome shotgun (WGS) entry which is preliminary data.</text>
</comment>
<dbReference type="Pfam" id="PF07690">
    <property type="entry name" value="MFS_1"/>
    <property type="match status" value="1"/>
</dbReference>
<dbReference type="Proteomes" id="UP000191110">
    <property type="component" value="Unassembled WGS sequence"/>
</dbReference>
<evidence type="ECO:0000313" key="9">
    <source>
        <dbReference type="EMBL" id="OOZ39814.1"/>
    </source>
</evidence>
<dbReference type="PANTHER" id="PTHR23517">
    <property type="entry name" value="RESISTANCE PROTEIN MDTM, PUTATIVE-RELATED-RELATED"/>
    <property type="match status" value="1"/>
</dbReference>
<keyword evidence="4 7" id="KW-0812">Transmembrane</keyword>
<dbReference type="SUPFAM" id="SSF103473">
    <property type="entry name" value="MFS general substrate transporter"/>
    <property type="match status" value="1"/>
</dbReference>
<proteinExistence type="predicted"/>
<dbReference type="InterPro" id="IPR050171">
    <property type="entry name" value="MFS_Transporters"/>
</dbReference>
<dbReference type="PROSITE" id="PS50850">
    <property type="entry name" value="MFS"/>
    <property type="match status" value="1"/>
</dbReference>
<feature type="transmembrane region" description="Helical" evidence="7">
    <location>
        <begin position="55"/>
        <end position="75"/>
    </location>
</feature>
<feature type="transmembrane region" description="Helical" evidence="7">
    <location>
        <begin position="258"/>
        <end position="278"/>
    </location>
</feature>
<evidence type="ECO:0000256" key="4">
    <source>
        <dbReference type="ARBA" id="ARBA00022692"/>
    </source>
</evidence>
<comment type="subcellular location">
    <subcellularLocation>
        <location evidence="1">Cell membrane</location>
        <topology evidence="1">Multi-pass membrane protein</topology>
    </subcellularLocation>
</comment>
<dbReference type="GO" id="GO:0022857">
    <property type="term" value="F:transmembrane transporter activity"/>
    <property type="evidence" value="ECO:0007669"/>
    <property type="project" value="InterPro"/>
</dbReference>
<feature type="domain" description="Major facilitator superfamily (MFS) profile" evidence="8">
    <location>
        <begin position="20"/>
        <end position="401"/>
    </location>
</feature>
<evidence type="ECO:0000313" key="10">
    <source>
        <dbReference type="Proteomes" id="UP000191110"/>
    </source>
</evidence>
<keyword evidence="5 7" id="KW-1133">Transmembrane helix</keyword>
<feature type="transmembrane region" description="Helical" evidence="7">
    <location>
        <begin position="168"/>
        <end position="193"/>
    </location>
</feature>
<evidence type="ECO:0000256" key="2">
    <source>
        <dbReference type="ARBA" id="ARBA00022448"/>
    </source>
</evidence>
<feature type="transmembrane region" description="Helical" evidence="7">
    <location>
        <begin position="226"/>
        <end position="246"/>
    </location>
</feature>
<evidence type="ECO:0000256" key="6">
    <source>
        <dbReference type="ARBA" id="ARBA00023136"/>
    </source>
</evidence>
<protein>
    <submittedName>
        <fullName evidence="9">MFS transporter</fullName>
    </submittedName>
</protein>
<dbReference type="OrthoDB" id="9764259at2"/>
<dbReference type="InterPro" id="IPR011701">
    <property type="entry name" value="MFS"/>
</dbReference>
<evidence type="ECO:0000256" key="3">
    <source>
        <dbReference type="ARBA" id="ARBA00022475"/>
    </source>
</evidence>
<feature type="transmembrane region" description="Helical" evidence="7">
    <location>
        <begin position="143"/>
        <end position="162"/>
    </location>
</feature>
<feature type="transmembrane region" description="Helical" evidence="7">
    <location>
        <begin position="377"/>
        <end position="396"/>
    </location>
</feature>
<feature type="transmembrane region" description="Helical" evidence="7">
    <location>
        <begin position="310"/>
        <end position="327"/>
    </location>
</feature>
<dbReference type="EMBL" id="MPRL01000041">
    <property type="protein sequence ID" value="OOZ39814.1"/>
    <property type="molecule type" value="Genomic_DNA"/>
</dbReference>
<feature type="transmembrane region" description="Helical" evidence="7">
    <location>
        <begin position="348"/>
        <end position="371"/>
    </location>
</feature>
<dbReference type="PANTHER" id="PTHR23517:SF2">
    <property type="entry name" value="MULTIDRUG RESISTANCE PROTEIN MDTH"/>
    <property type="match status" value="1"/>
</dbReference>
<keyword evidence="2" id="KW-0813">Transport</keyword>
<keyword evidence="3" id="KW-1003">Cell membrane</keyword>
<name>A0A1T2L417_9GAMM</name>
<dbReference type="Gene3D" id="1.20.1250.20">
    <property type="entry name" value="MFS general substrate transporter like domains"/>
    <property type="match status" value="1"/>
</dbReference>
<keyword evidence="10" id="KW-1185">Reference proteome</keyword>
<evidence type="ECO:0000259" key="8">
    <source>
        <dbReference type="PROSITE" id="PS50850"/>
    </source>
</evidence>
<evidence type="ECO:0000256" key="1">
    <source>
        <dbReference type="ARBA" id="ARBA00004651"/>
    </source>
</evidence>
<keyword evidence="6 7" id="KW-0472">Membrane</keyword>
<dbReference type="Gene3D" id="3.30.70.100">
    <property type="match status" value="1"/>
</dbReference>
<feature type="transmembrane region" description="Helical" evidence="7">
    <location>
        <begin position="111"/>
        <end position="131"/>
    </location>
</feature>
<feature type="transmembrane region" description="Helical" evidence="7">
    <location>
        <begin position="87"/>
        <end position="105"/>
    </location>
</feature>
<dbReference type="CDD" id="cd17472">
    <property type="entry name" value="MFS_YajR_like"/>
    <property type="match status" value="1"/>
</dbReference>
<evidence type="ECO:0000256" key="5">
    <source>
        <dbReference type="ARBA" id="ARBA00022989"/>
    </source>
</evidence>
<dbReference type="InterPro" id="IPR020846">
    <property type="entry name" value="MFS_dom"/>
</dbReference>
<dbReference type="InterPro" id="IPR036259">
    <property type="entry name" value="MFS_trans_sf"/>
</dbReference>
<dbReference type="AlphaFoldDB" id="A0A1T2L417"/>
<gene>
    <name evidence="9" type="ORF">BOW53_10195</name>
</gene>
<dbReference type="RefSeq" id="WP_078483979.1">
    <property type="nucleotide sequence ID" value="NZ_MPRL01000041.1"/>
</dbReference>
<organism evidence="9 10">
    <name type="scientific">Solemya pervernicosa gill symbiont</name>
    <dbReference type="NCBI Taxonomy" id="642797"/>
    <lineage>
        <taxon>Bacteria</taxon>
        <taxon>Pseudomonadati</taxon>
        <taxon>Pseudomonadota</taxon>
        <taxon>Gammaproteobacteria</taxon>
        <taxon>sulfur-oxidizing symbionts</taxon>
    </lineage>
</organism>
<accession>A0A1T2L417</accession>
<reference evidence="9 10" key="1">
    <citation type="submission" date="2016-11" db="EMBL/GenBank/DDBJ databases">
        <title>Mixed transmission modes and dynamic genome evolution in an obligate animal-bacterial symbiosis.</title>
        <authorList>
            <person name="Russell S.L."/>
            <person name="Corbett-Detig R.B."/>
            <person name="Cavanaugh C.M."/>
        </authorList>
    </citation>
    <scope>NUCLEOTIDE SEQUENCE [LARGE SCALE GENOMIC DNA]</scope>
    <source>
        <strain evidence="9">Sveles-Q1</strain>
    </source>
</reference>